<proteinExistence type="predicted"/>
<dbReference type="STRING" id="64791.A0A151WIQ9"/>
<sequence>MFAQQFQALNIHVDEDTIDESGITMRPNTTKNEAISAIQADAEAIVQALEDENTDATTVATINQLGNIEQAGLPDGGQAIEFMTQDGQKVRVLTSYPIDPIQLASEYLTIV</sequence>
<name>A0A151WIQ9_9HYME</name>
<dbReference type="OrthoDB" id="10392891at2759"/>
<evidence type="ECO:0000313" key="1">
    <source>
        <dbReference type="EMBL" id="KYQ47749.1"/>
    </source>
</evidence>
<dbReference type="AlphaFoldDB" id="A0A151WIQ9"/>
<reference evidence="1 2" key="1">
    <citation type="submission" date="2015-09" db="EMBL/GenBank/DDBJ databases">
        <title>Trachymyrmex zeteki WGS genome.</title>
        <authorList>
            <person name="Nygaard S."/>
            <person name="Hu H."/>
            <person name="Boomsma J."/>
            <person name="Zhang G."/>
        </authorList>
    </citation>
    <scope>NUCLEOTIDE SEQUENCE [LARGE SCALE GENOMIC DNA]</scope>
    <source>
        <strain evidence="1">Tzet28-1</strain>
        <tissue evidence="1">Whole body</tissue>
    </source>
</reference>
<dbReference type="EMBL" id="KQ983078">
    <property type="protein sequence ID" value="KYQ47749.1"/>
    <property type="molecule type" value="Genomic_DNA"/>
</dbReference>
<keyword evidence="2" id="KW-1185">Reference proteome</keyword>
<organism evidence="1 2">
    <name type="scientific">Mycetomoellerius zeteki</name>
    <dbReference type="NCBI Taxonomy" id="64791"/>
    <lineage>
        <taxon>Eukaryota</taxon>
        <taxon>Metazoa</taxon>
        <taxon>Ecdysozoa</taxon>
        <taxon>Arthropoda</taxon>
        <taxon>Hexapoda</taxon>
        <taxon>Insecta</taxon>
        <taxon>Pterygota</taxon>
        <taxon>Neoptera</taxon>
        <taxon>Endopterygota</taxon>
        <taxon>Hymenoptera</taxon>
        <taxon>Apocrita</taxon>
        <taxon>Aculeata</taxon>
        <taxon>Formicoidea</taxon>
        <taxon>Formicidae</taxon>
        <taxon>Myrmicinae</taxon>
        <taxon>Mycetomoellerius</taxon>
    </lineage>
</organism>
<dbReference type="Proteomes" id="UP000075809">
    <property type="component" value="Unassembled WGS sequence"/>
</dbReference>
<protein>
    <submittedName>
        <fullName evidence="1">Uncharacterized protein</fullName>
    </submittedName>
</protein>
<dbReference type="KEGG" id="mzt:108729591"/>
<accession>A0A151WIQ9</accession>
<gene>
    <name evidence="1" type="ORF">ALC60_13225</name>
</gene>
<evidence type="ECO:0000313" key="2">
    <source>
        <dbReference type="Proteomes" id="UP000075809"/>
    </source>
</evidence>